<keyword evidence="1" id="KW-0732">Signal</keyword>
<reference evidence="2 3" key="1">
    <citation type="submission" date="2023-03" db="EMBL/GenBank/DDBJ databases">
        <title>WGS of NDM-producing Providencia thailandensis from Ukrainian patients.</title>
        <authorList>
            <person name="Zabicka D."/>
            <person name="Izdebski R."/>
            <person name="Urbanowicz P."/>
            <person name="Biedrzycka M."/>
            <person name="Guzek A."/>
            <person name="Gniadkowski M."/>
        </authorList>
    </citation>
    <scope>NUCLEOTIDE SEQUENCE [LARGE SCALE GENOMIC DNA]</scope>
    <source>
        <strain evidence="2 3">8015-22</strain>
    </source>
</reference>
<dbReference type="RefSeq" id="WP_275205407.1">
    <property type="nucleotide sequence ID" value="NZ_CP181870.1"/>
</dbReference>
<feature type="signal peptide" evidence="1">
    <location>
        <begin position="1"/>
        <end position="21"/>
    </location>
</feature>
<proteinExistence type="predicted"/>
<organism evidence="2 3">
    <name type="scientific">Providencia stuartii</name>
    <dbReference type="NCBI Taxonomy" id="588"/>
    <lineage>
        <taxon>Bacteria</taxon>
        <taxon>Pseudomonadati</taxon>
        <taxon>Pseudomonadota</taxon>
        <taxon>Gammaproteobacteria</taxon>
        <taxon>Enterobacterales</taxon>
        <taxon>Morganellaceae</taxon>
        <taxon>Providencia</taxon>
    </lineage>
</organism>
<accession>A0AAJ1NAF0</accession>
<dbReference type="AlphaFoldDB" id="A0AAJ1NAF0"/>
<name>A0AAJ1NAF0_PROST</name>
<evidence type="ECO:0000256" key="1">
    <source>
        <dbReference type="SAM" id="SignalP"/>
    </source>
</evidence>
<feature type="chain" id="PRO_5042544377" description="SH3 domain-containing protein" evidence="1">
    <location>
        <begin position="22"/>
        <end position="235"/>
    </location>
</feature>
<protein>
    <recommendedName>
        <fullName evidence="4">SH3 domain-containing protein</fullName>
    </recommendedName>
</protein>
<dbReference type="Proteomes" id="UP001163056">
    <property type="component" value="Unassembled WGS sequence"/>
</dbReference>
<evidence type="ECO:0000313" key="2">
    <source>
        <dbReference type="EMBL" id="MDE8769963.1"/>
    </source>
</evidence>
<evidence type="ECO:0000313" key="3">
    <source>
        <dbReference type="Proteomes" id="UP001163056"/>
    </source>
</evidence>
<sequence>MRFLTSIICLNLSLASFPSMAIDDVDDDGTMAATYSGELFDCRQELIKLIASSNHALIRAERVTTDKLDLFIDRREGDKLMIQISDKSQKQSNESPGAGMLGWVSYDLKRNQLQDVSTNEALIFSHSQGQRIQSCLKKEEKCHQILNTIRLQAFIAQSPKWRVIGKGRAYFHAAPTEQCRHNNWFVVPGDILQVNGMRVTKPVDGDNNGWLLVGYGDAHGWINVNRLEPVDEPAE</sequence>
<comment type="caution">
    <text evidence="2">The sequence shown here is derived from an EMBL/GenBank/DDBJ whole genome shotgun (WGS) entry which is preliminary data.</text>
</comment>
<dbReference type="EMBL" id="JAREJI010000005">
    <property type="protein sequence ID" value="MDE8769963.1"/>
    <property type="molecule type" value="Genomic_DNA"/>
</dbReference>
<evidence type="ECO:0008006" key="4">
    <source>
        <dbReference type="Google" id="ProtNLM"/>
    </source>
</evidence>
<gene>
    <name evidence="2" type="ORF">PZS58_10550</name>
</gene>